<dbReference type="Pfam" id="PF05170">
    <property type="entry name" value="AsmA"/>
    <property type="match status" value="1"/>
</dbReference>
<proteinExistence type="predicted"/>
<name>A0A4R2GTQ6_9HYPH</name>
<evidence type="ECO:0000313" key="3">
    <source>
        <dbReference type="Proteomes" id="UP000294881"/>
    </source>
</evidence>
<dbReference type="EMBL" id="SLWL01000005">
    <property type="protein sequence ID" value="TCO13675.1"/>
    <property type="molecule type" value="Genomic_DNA"/>
</dbReference>
<gene>
    <name evidence="2" type="ORF">EV666_10542</name>
</gene>
<dbReference type="Proteomes" id="UP000294881">
    <property type="component" value="Unassembled WGS sequence"/>
</dbReference>
<dbReference type="PANTHER" id="PTHR30441:SF8">
    <property type="entry name" value="DUF748 DOMAIN-CONTAINING PROTEIN"/>
    <property type="match status" value="1"/>
</dbReference>
<dbReference type="RefSeq" id="WP_132005539.1">
    <property type="nucleotide sequence ID" value="NZ_JBHUNN010000002.1"/>
</dbReference>
<dbReference type="InterPro" id="IPR052894">
    <property type="entry name" value="AsmA-related"/>
</dbReference>
<feature type="domain" description="AsmA" evidence="1">
    <location>
        <begin position="339"/>
        <end position="510"/>
    </location>
</feature>
<evidence type="ECO:0000313" key="2">
    <source>
        <dbReference type="EMBL" id="TCO13675.1"/>
    </source>
</evidence>
<protein>
    <submittedName>
        <fullName evidence="2">Uncharacterized protein involved in outer membrane biogenesis</fullName>
    </submittedName>
</protein>
<dbReference type="GO" id="GO:0090313">
    <property type="term" value="P:regulation of protein targeting to membrane"/>
    <property type="evidence" value="ECO:0007669"/>
    <property type="project" value="TreeGrafter"/>
</dbReference>
<dbReference type="GO" id="GO:0005886">
    <property type="term" value="C:plasma membrane"/>
    <property type="evidence" value="ECO:0007669"/>
    <property type="project" value="TreeGrafter"/>
</dbReference>
<sequence length="582" mass="60388">MRRRSVLILAAVGLAAIGVGMAPWTLADDHATRQISKYVNALTGLRLEVRGAVTLAVLPAPRIKFDDIVLSTADGATQVVARQLRGQLQLAPLLSGRFVLADAALVDPVARAGDARISGERIWSGLLAQFAGIYRRASSGAPHLNRLTVIGGTVTDAGGERPLAGNINATLAWSSPDAALSLSGNAIFSGQPVQFSLGGLTPRAIAGGGDTDLTVRLASEPLNIDLRGALTDGGRRFDGKTRLTAASISRMDEWLDLRLPLTGVATALAIDATCSLTARGMALTSATVDINDSVLEGALSLRGVENGWSLGGTLATDDLDLSQAPGLARQLGAVMTSPERWRAWDIDLRVSAGRLQLPDAPTVSNAAASLLLRNGRLEAVLGMAETLGGRVKGRMTIIPASSNGVEIRAQASGDSLAASQLSTWLSGSERISGNLSGAFTLETRGATMAELRLRLDGRGHAQMGEGELSGISLTDLASQKNGPVELAKMRGKTRFSSLRANWSLTGGHVMIDEALIQGAAGNLRLAGSMDADGVLALDGDLTTGAGPEAAKQAARFQLSGPWQAPIITPRLPAADSAEPRSP</sequence>
<reference evidence="2 3" key="1">
    <citation type="submission" date="2019-03" db="EMBL/GenBank/DDBJ databases">
        <title>Genomic Encyclopedia of Type Strains, Phase IV (KMG-IV): sequencing the most valuable type-strain genomes for metagenomic binning, comparative biology and taxonomic classification.</title>
        <authorList>
            <person name="Goeker M."/>
        </authorList>
    </citation>
    <scope>NUCLEOTIDE SEQUENCE [LARGE SCALE GENOMIC DNA]</scope>
    <source>
        <strain evidence="2 3">DSM 22958</strain>
    </source>
</reference>
<keyword evidence="3" id="KW-1185">Reference proteome</keyword>
<dbReference type="InterPro" id="IPR007844">
    <property type="entry name" value="AsmA"/>
</dbReference>
<comment type="caution">
    <text evidence="2">The sequence shown here is derived from an EMBL/GenBank/DDBJ whole genome shotgun (WGS) entry which is preliminary data.</text>
</comment>
<organism evidence="2 3">
    <name type="scientific">Camelimonas lactis</name>
    <dbReference type="NCBI Taxonomy" id="659006"/>
    <lineage>
        <taxon>Bacteria</taxon>
        <taxon>Pseudomonadati</taxon>
        <taxon>Pseudomonadota</taxon>
        <taxon>Alphaproteobacteria</taxon>
        <taxon>Hyphomicrobiales</taxon>
        <taxon>Chelatococcaceae</taxon>
        <taxon>Camelimonas</taxon>
    </lineage>
</organism>
<dbReference type="PANTHER" id="PTHR30441">
    <property type="entry name" value="DUF748 DOMAIN-CONTAINING PROTEIN"/>
    <property type="match status" value="1"/>
</dbReference>
<accession>A0A4R2GTQ6</accession>
<dbReference type="OrthoDB" id="8003028at2"/>
<evidence type="ECO:0000259" key="1">
    <source>
        <dbReference type="Pfam" id="PF05170"/>
    </source>
</evidence>
<dbReference type="AlphaFoldDB" id="A0A4R2GTQ6"/>